<keyword evidence="1" id="KW-0732">Signal</keyword>
<organism evidence="2 3">
    <name type="scientific">Ruminiclostridium herbifermentans</name>
    <dbReference type="NCBI Taxonomy" id="2488810"/>
    <lineage>
        <taxon>Bacteria</taxon>
        <taxon>Bacillati</taxon>
        <taxon>Bacillota</taxon>
        <taxon>Clostridia</taxon>
        <taxon>Eubacteriales</taxon>
        <taxon>Oscillospiraceae</taxon>
        <taxon>Ruminiclostridium</taxon>
    </lineage>
</organism>
<dbReference type="EMBL" id="CP061336">
    <property type="protein sequence ID" value="QNU67375.1"/>
    <property type="molecule type" value="Genomic_DNA"/>
</dbReference>
<name>A0A4U7JFA1_9FIRM</name>
<dbReference type="OrthoDB" id="2942003at2"/>
<dbReference type="RefSeq" id="WP_137697718.1">
    <property type="nucleotide sequence ID" value="NZ_CP061336.1"/>
</dbReference>
<feature type="signal peptide" evidence="1">
    <location>
        <begin position="1"/>
        <end position="21"/>
    </location>
</feature>
<gene>
    <name evidence="2" type="ORF">EHE19_002200</name>
</gene>
<proteinExistence type="predicted"/>
<protein>
    <recommendedName>
        <fullName evidence="4">Matrixin</fullName>
    </recommendedName>
</protein>
<dbReference type="AlphaFoldDB" id="A0A4U7JFA1"/>
<reference evidence="2 3" key="1">
    <citation type="submission" date="2020-09" db="EMBL/GenBank/DDBJ databases">
        <title>Characterization and genome sequencing of Ruminiclostridium sp. nov. MA18.</title>
        <authorList>
            <person name="Rettenmaier R."/>
            <person name="Kowollik M.-L."/>
            <person name="Liebl W."/>
            <person name="Zverlov V."/>
        </authorList>
    </citation>
    <scope>NUCLEOTIDE SEQUENCE [LARGE SCALE GENOMIC DNA]</scope>
    <source>
        <strain evidence="2 3">MA18</strain>
    </source>
</reference>
<dbReference type="Gene3D" id="3.40.390.10">
    <property type="entry name" value="Collagenase (Catalytic Domain)"/>
    <property type="match status" value="1"/>
</dbReference>
<evidence type="ECO:0008006" key="4">
    <source>
        <dbReference type="Google" id="ProtNLM"/>
    </source>
</evidence>
<evidence type="ECO:0000256" key="1">
    <source>
        <dbReference type="SAM" id="SignalP"/>
    </source>
</evidence>
<accession>A0A4U7JFA1</accession>
<dbReference type="KEGG" id="rher:EHE19_002200"/>
<keyword evidence="3" id="KW-1185">Reference proteome</keyword>
<dbReference type="GO" id="GO:0008237">
    <property type="term" value="F:metallopeptidase activity"/>
    <property type="evidence" value="ECO:0007669"/>
    <property type="project" value="InterPro"/>
</dbReference>
<dbReference type="SUPFAM" id="SSF55486">
    <property type="entry name" value="Metalloproteases ('zincins'), catalytic domain"/>
    <property type="match status" value="1"/>
</dbReference>
<evidence type="ECO:0000313" key="2">
    <source>
        <dbReference type="EMBL" id="QNU67375.1"/>
    </source>
</evidence>
<feature type="chain" id="PRO_5039729329" description="Matrixin" evidence="1">
    <location>
        <begin position="22"/>
        <end position="199"/>
    </location>
</feature>
<sequence length="199" mass="22555">MKKTKLLVAFLACLSFTLVLAPHANAVRYIYNPYGYHYATVVVDNSNYLFSPYTSLSNAAIASWNNCNLTDRSISTNSSSSNKIYADQDLEEAWSGQYLQLIYDTSYAQTRSYFTTKFKITLNTNLMEEYNYPTYQIQGIIAHELGHALGLAHNDDEVEAPYTLMRTSDINCITNYTPKTYDVNAVNAGWPCYGYTEIN</sequence>
<evidence type="ECO:0000313" key="3">
    <source>
        <dbReference type="Proteomes" id="UP000306409"/>
    </source>
</evidence>
<dbReference type="Proteomes" id="UP000306409">
    <property type="component" value="Chromosome"/>
</dbReference>
<dbReference type="InterPro" id="IPR024079">
    <property type="entry name" value="MetalloPept_cat_dom_sf"/>
</dbReference>